<keyword evidence="2" id="KW-1185">Reference proteome</keyword>
<accession>A0ACC1NJI4</accession>
<evidence type="ECO:0000313" key="1">
    <source>
        <dbReference type="EMBL" id="KAJ2979229.1"/>
    </source>
</evidence>
<proteinExistence type="predicted"/>
<dbReference type="EMBL" id="JANJQO010000302">
    <property type="protein sequence ID" value="KAJ2979229.1"/>
    <property type="molecule type" value="Genomic_DNA"/>
</dbReference>
<name>A0ACC1NJI4_9HYPO</name>
<gene>
    <name evidence="1" type="ORF">NQ176_g3378</name>
</gene>
<comment type="caution">
    <text evidence="1">The sequence shown here is derived from an EMBL/GenBank/DDBJ whole genome shotgun (WGS) entry which is preliminary data.</text>
</comment>
<evidence type="ECO:0000313" key="2">
    <source>
        <dbReference type="Proteomes" id="UP001143910"/>
    </source>
</evidence>
<dbReference type="Proteomes" id="UP001143910">
    <property type="component" value="Unassembled WGS sequence"/>
</dbReference>
<reference evidence="1" key="1">
    <citation type="submission" date="2022-08" db="EMBL/GenBank/DDBJ databases">
        <title>Genome Sequence of Lecanicillium fungicola.</title>
        <authorList>
            <person name="Buettner E."/>
        </authorList>
    </citation>
    <scope>NUCLEOTIDE SEQUENCE</scope>
    <source>
        <strain evidence="1">Babe33</strain>
    </source>
</reference>
<sequence length="605" mass="66338">MNARQDDSQPTPWIFTSNAMAMPSAQSSGLDDPKIDEMIQSSDGDPWTAVGMSRALRSSPQFLSPMQYRNPILSDDGTAPDSTHGDSQLHYPDDFASYVGTRQEVAGTTQMQQMLGGIHLGNQGPHMPSMPGSGSAADVASTFSTATVGTGMTGATGQHGRLKCSQCKQECASPSKLKPENDAQNVTPANNTTIFEQMHSVEIELPDTSSYAAESIIMDSDQIQYENQQATVPVLPDTSYFPTYPTQSDPFPSMQADISFGAESGQSIQTTSFNEHTFSTQSLPIAEAEAETFASTMVVQEQYATAHQTPPEPAHQRGSFTAASSQPPGQATEPLCHEILVKDGWNDSQLVSLLKSFPVELLDQAIRAKSESTTDAQAPDETVTRVNFTCEKCSKVCNRACELKKHMKRHDRPYGCTVKGCGKNFGSKNDWKRHESGQHETVEAWACDDEGCIAIFDSRFTFMQHLMEAHDMRHSEDVKSRSQSCRIGQQGDARFWCGFCGRVVEIEDVMGQEDASNGSYWSRRFDHIDGHLFGKGGLEQKGKAAWRFLEDETKRADQPRRPDQMSTAGSVRSAATSNGTPFKRKGLEDTGSRPRKRADGQWAAC</sequence>
<protein>
    <submittedName>
        <fullName evidence="1">Uncharacterized protein</fullName>
    </submittedName>
</protein>
<organism evidence="1 2">
    <name type="scientific">Zarea fungicola</name>
    <dbReference type="NCBI Taxonomy" id="93591"/>
    <lineage>
        <taxon>Eukaryota</taxon>
        <taxon>Fungi</taxon>
        <taxon>Dikarya</taxon>
        <taxon>Ascomycota</taxon>
        <taxon>Pezizomycotina</taxon>
        <taxon>Sordariomycetes</taxon>
        <taxon>Hypocreomycetidae</taxon>
        <taxon>Hypocreales</taxon>
        <taxon>Cordycipitaceae</taxon>
        <taxon>Zarea</taxon>
    </lineage>
</organism>